<dbReference type="InterPro" id="IPR058625">
    <property type="entry name" value="MdtA-like_BSH"/>
</dbReference>
<keyword evidence="9" id="KW-1185">Reference proteome</keyword>
<evidence type="ECO:0000259" key="7">
    <source>
        <dbReference type="Pfam" id="PF25967"/>
    </source>
</evidence>
<comment type="subcellular location">
    <subcellularLocation>
        <location evidence="1">Cell inner membrane</location>
        <topology evidence="1">Lipid-anchor</topology>
    </subcellularLocation>
</comment>
<evidence type="ECO:0000313" key="9">
    <source>
        <dbReference type="Proteomes" id="UP000192923"/>
    </source>
</evidence>
<name>A0A1Y6DAQ8_9GAMM</name>
<reference evidence="8 9" key="1">
    <citation type="submission" date="2016-12" db="EMBL/GenBank/DDBJ databases">
        <authorList>
            <person name="Song W.-J."/>
            <person name="Kurnit D.M."/>
        </authorList>
    </citation>
    <scope>NUCLEOTIDE SEQUENCE [LARGE SCALE GENOMIC DNA]</scope>
    <source>
        <strain evidence="8 9">175</strain>
    </source>
</reference>
<dbReference type="OrthoDB" id="9800613at2"/>
<dbReference type="GO" id="GO:0046677">
    <property type="term" value="P:response to antibiotic"/>
    <property type="evidence" value="ECO:0007669"/>
    <property type="project" value="TreeGrafter"/>
</dbReference>
<accession>A0A1Y6DAQ8</accession>
<proteinExistence type="inferred from homology"/>
<dbReference type="GO" id="GO:0022857">
    <property type="term" value="F:transmembrane transporter activity"/>
    <property type="evidence" value="ECO:0007669"/>
    <property type="project" value="InterPro"/>
</dbReference>
<dbReference type="FunFam" id="2.40.420.20:FF:000001">
    <property type="entry name" value="Efflux RND transporter periplasmic adaptor subunit"/>
    <property type="match status" value="1"/>
</dbReference>
<dbReference type="SUPFAM" id="SSF111369">
    <property type="entry name" value="HlyD-like secretion proteins"/>
    <property type="match status" value="1"/>
</dbReference>
<evidence type="ECO:0000259" key="4">
    <source>
        <dbReference type="Pfam" id="PF25876"/>
    </source>
</evidence>
<comment type="similarity">
    <text evidence="2">Belongs to the membrane fusion protein (MFP) (TC 8.A.1) family.</text>
</comment>
<dbReference type="Gene3D" id="2.40.420.20">
    <property type="match status" value="1"/>
</dbReference>
<dbReference type="NCBIfam" id="TIGR01730">
    <property type="entry name" value="RND_mfp"/>
    <property type="match status" value="1"/>
</dbReference>
<gene>
    <name evidence="8" type="ORF">SAMN02949497_4151</name>
</gene>
<dbReference type="Gene3D" id="2.40.30.170">
    <property type="match status" value="1"/>
</dbReference>
<dbReference type="EMBL" id="FXAM01000001">
    <property type="protein sequence ID" value="SMF96745.1"/>
    <property type="molecule type" value="Genomic_DNA"/>
</dbReference>
<dbReference type="PANTHER" id="PTHR30158">
    <property type="entry name" value="ACRA/E-RELATED COMPONENT OF DRUG EFFLUX TRANSPORTER"/>
    <property type="match status" value="1"/>
</dbReference>
<dbReference type="Pfam" id="PF25917">
    <property type="entry name" value="BSH_RND"/>
    <property type="match status" value="1"/>
</dbReference>
<feature type="domain" description="Multidrug resistance protein MdtA-like C-terminal permuted SH3" evidence="7">
    <location>
        <begin position="318"/>
        <end position="379"/>
    </location>
</feature>
<sequence length="402" mass="43536">MNHKHTQHLFRPGGPGFTIRPALLLISLIVGAALTGCDKDGPAPAAATPPPPPTVEVTEVKQQDVPIHQEWVGSLDGMVNAQILAQVTGYLVKQNYQEGQPVKKGQLLYEIDPRTFQSNLDQARANLVRQEALLKTARLDMDRVERLLPQNAVSVRDRDNAVGKEASYEAEVLAAKAAVESSQLSLGFTRITSPIDGIAGLSQAQLGNLVGPGSANAVLTTVSQVDPIKAYIPLSEQQYLKFERQRPNDSEAPPPVPLELTLADGSVYPHPGKLYFADRQVDIKTGTIKVATLFPNPRNLLRPGQYAKIRAVVQTKPNALLVPQRAVADLQGKSMVAVVNPDNTVAIRMVKPGETIGTEWVIDEGLKPGDKVIVEGIQKVKNGIKVDPKPWKETATTAQAER</sequence>
<dbReference type="Pfam" id="PF25967">
    <property type="entry name" value="RND-MFP_C"/>
    <property type="match status" value="1"/>
</dbReference>
<dbReference type="GO" id="GO:0005886">
    <property type="term" value="C:plasma membrane"/>
    <property type="evidence" value="ECO:0007669"/>
    <property type="project" value="UniProtKB-SubCell"/>
</dbReference>
<evidence type="ECO:0000313" key="8">
    <source>
        <dbReference type="EMBL" id="SMF96745.1"/>
    </source>
</evidence>
<feature type="coiled-coil region" evidence="3">
    <location>
        <begin position="120"/>
        <end position="147"/>
    </location>
</feature>
<dbReference type="Pfam" id="PF25876">
    <property type="entry name" value="HH_MFP_RND"/>
    <property type="match status" value="1"/>
</dbReference>
<evidence type="ECO:0000256" key="3">
    <source>
        <dbReference type="SAM" id="Coils"/>
    </source>
</evidence>
<evidence type="ECO:0000256" key="2">
    <source>
        <dbReference type="ARBA" id="ARBA00009477"/>
    </source>
</evidence>
<feature type="domain" description="Multidrug resistance protein MdtA-like barrel-sandwich hybrid" evidence="5">
    <location>
        <begin position="81"/>
        <end position="221"/>
    </location>
</feature>
<keyword evidence="3" id="KW-0175">Coiled coil</keyword>
<dbReference type="RefSeq" id="WP_085215603.1">
    <property type="nucleotide sequence ID" value="NZ_FXAM01000001.1"/>
</dbReference>
<protein>
    <submittedName>
        <fullName evidence="8">Membrane fusion protein, multidrug efflux system</fullName>
    </submittedName>
</protein>
<evidence type="ECO:0000256" key="1">
    <source>
        <dbReference type="ARBA" id="ARBA00004519"/>
    </source>
</evidence>
<feature type="domain" description="Multidrug resistance protein MdtA-like alpha-helical hairpin" evidence="4">
    <location>
        <begin position="120"/>
        <end position="189"/>
    </location>
</feature>
<dbReference type="Gene3D" id="1.10.287.470">
    <property type="entry name" value="Helix hairpin bin"/>
    <property type="match status" value="1"/>
</dbReference>
<dbReference type="AlphaFoldDB" id="A0A1Y6DAQ8"/>
<dbReference type="STRING" id="1760988.SAMN02949497_4151"/>
<dbReference type="InterPro" id="IPR058626">
    <property type="entry name" value="MdtA-like_b-barrel"/>
</dbReference>
<dbReference type="Proteomes" id="UP000192923">
    <property type="component" value="Unassembled WGS sequence"/>
</dbReference>
<feature type="domain" description="Multidrug resistance protein MdtA-like beta-barrel" evidence="6">
    <location>
        <begin position="233"/>
        <end position="312"/>
    </location>
</feature>
<dbReference type="Pfam" id="PF25944">
    <property type="entry name" value="Beta-barrel_RND"/>
    <property type="match status" value="1"/>
</dbReference>
<organism evidence="8 9">
    <name type="scientific">Methylomagnum ishizawai</name>
    <dbReference type="NCBI Taxonomy" id="1760988"/>
    <lineage>
        <taxon>Bacteria</taxon>
        <taxon>Pseudomonadati</taxon>
        <taxon>Pseudomonadota</taxon>
        <taxon>Gammaproteobacteria</taxon>
        <taxon>Methylococcales</taxon>
        <taxon>Methylococcaceae</taxon>
        <taxon>Methylomagnum</taxon>
    </lineage>
</organism>
<dbReference type="InterPro" id="IPR058627">
    <property type="entry name" value="MdtA-like_C"/>
</dbReference>
<dbReference type="InterPro" id="IPR058624">
    <property type="entry name" value="MdtA-like_HH"/>
</dbReference>
<dbReference type="InterPro" id="IPR006143">
    <property type="entry name" value="RND_pump_MFP"/>
</dbReference>
<evidence type="ECO:0000259" key="6">
    <source>
        <dbReference type="Pfam" id="PF25944"/>
    </source>
</evidence>
<dbReference type="Gene3D" id="2.40.50.100">
    <property type="match status" value="1"/>
</dbReference>
<evidence type="ECO:0000259" key="5">
    <source>
        <dbReference type="Pfam" id="PF25917"/>
    </source>
</evidence>